<dbReference type="InterPro" id="IPR019874">
    <property type="entry name" value="RF_methyltr_PrmC"/>
</dbReference>
<feature type="domain" description="Release factor glutamine methyltransferase N-terminal" evidence="7">
    <location>
        <begin position="10"/>
        <end position="63"/>
    </location>
</feature>
<dbReference type="CDD" id="cd02440">
    <property type="entry name" value="AdoMet_MTases"/>
    <property type="match status" value="1"/>
</dbReference>
<protein>
    <recommendedName>
        <fullName evidence="1">peptide chain release factor N(5)-glutamine methyltransferase</fullName>
        <ecNumber evidence="1">2.1.1.297</ecNumber>
    </recommendedName>
</protein>
<dbReference type="PANTHER" id="PTHR18895">
    <property type="entry name" value="HEMK METHYLTRANSFERASE"/>
    <property type="match status" value="1"/>
</dbReference>
<dbReference type="InterPro" id="IPR029063">
    <property type="entry name" value="SAM-dependent_MTases_sf"/>
</dbReference>
<dbReference type="InterPro" id="IPR007848">
    <property type="entry name" value="Small_mtfrase_dom"/>
</dbReference>
<dbReference type="GO" id="GO:0003676">
    <property type="term" value="F:nucleic acid binding"/>
    <property type="evidence" value="ECO:0007669"/>
    <property type="project" value="InterPro"/>
</dbReference>
<evidence type="ECO:0000313" key="8">
    <source>
        <dbReference type="EMBL" id="MEB3429388.1"/>
    </source>
</evidence>
<reference evidence="8 9" key="1">
    <citation type="submission" date="2024-01" db="EMBL/GenBank/DDBJ databases">
        <title>Complete genome sequence of Citroniella saccharovorans strain M6.X9, isolated from human fecal sample.</title>
        <authorList>
            <person name="Cheng G."/>
            <person name="Westerholm M."/>
            <person name="Schnurer A."/>
        </authorList>
    </citation>
    <scope>NUCLEOTIDE SEQUENCE [LARGE SCALE GENOMIC DNA]</scope>
    <source>
        <strain evidence="8 9">DSM 29873</strain>
    </source>
</reference>
<dbReference type="EMBL" id="JAYKOT010000003">
    <property type="protein sequence ID" value="MEB3429388.1"/>
    <property type="molecule type" value="Genomic_DNA"/>
</dbReference>
<sequence>MEIKDLLEDLEENERRLILEEIFNIDRTSYYLGNFNLSGEEYKELKNLVEKRKEGYPLQYLIGKWWVYGLELFVEEGVLIPRFETEILIDRAVNLKKEFKKILDIGTGTGLIAIALAKEFKNAEIIGLDINPKAIDLAKKNARHHKVDNIKFIESDLFSNLKEKDFDLIISNPPYIDKNLKKSLQKELTYEDDRALYSGSSGLDLIRKIIIESRDLSKEFNLLLEIGYDQGESVKNLLSKALYKNIEITKDLNNFDRVAEGYYNAFT</sequence>
<dbReference type="Pfam" id="PF17827">
    <property type="entry name" value="PrmC_N"/>
    <property type="match status" value="1"/>
</dbReference>
<evidence type="ECO:0000313" key="9">
    <source>
        <dbReference type="Proteomes" id="UP001357733"/>
    </source>
</evidence>
<dbReference type="NCBIfam" id="TIGR00536">
    <property type="entry name" value="hemK_fam"/>
    <property type="match status" value="1"/>
</dbReference>
<keyword evidence="4" id="KW-0949">S-adenosyl-L-methionine</keyword>
<dbReference type="InterPro" id="IPR050320">
    <property type="entry name" value="N5-glutamine_MTase"/>
</dbReference>
<evidence type="ECO:0000256" key="4">
    <source>
        <dbReference type="ARBA" id="ARBA00022691"/>
    </source>
</evidence>
<proteinExistence type="predicted"/>
<evidence type="ECO:0000259" key="6">
    <source>
        <dbReference type="Pfam" id="PF05175"/>
    </source>
</evidence>
<dbReference type="InterPro" id="IPR002052">
    <property type="entry name" value="DNA_methylase_N6_adenine_CS"/>
</dbReference>
<dbReference type="Gene3D" id="1.10.8.10">
    <property type="entry name" value="DNA helicase RuvA subunit, C-terminal domain"/>
    <property type="match status" value="1"/>
</dbReference>
<evidence type="ECO:0000256" key="1">
    <source>
        <dbReference type="ARBA" id="ARBA00012771"/>
    </source>
</evidence>
<name>A0AAW9MWT7_9FIRM</name>
<keyword evidence="2 8" id="KW-0489">Methyltransferase</keyword>
<accession>A0AAW9MWT7</accession>
<keyword evidence="9" id="KW-1185">Reference proteome</keyword>
<dbReference type="RefSeq" id="WP_324619580.1">
    <property type="nucleotide sequence ID" value="NZ_JAYKOT010000003.1"/>
</dbReference>
<dbReference type="SUPFAM" id="SSF53335">
    <property type="entry name" value="S-adenosyl-L-methionine-dependent methyltransferases"/>
    <property type="match status" value="1"/>
</dbReference>
<evidence type="ECO:0000256" key="3">
    <source>
        <dbReference type="ARBA" id="ARBA00022679"/>
    </source>
</evidence>
<comment type="caution">
    <text evidence="8">The sequence shown here is derived from an EMBL/GenBank/DDBJ whole genome shotgun (WGS) entry which is preliminary data.</text>
</comment>
<dbReference type="InterPro" id="IPR004556">
    <property type="entry name" value="HemK-like"/>
</dbReference>
<evidence type="ECO:0000259" key="7">
    <source>
        <dbReference type="Pfam" id="PF17827"/>
    </source>
</evidence>
<dbReference type="InterPro" id="IPR040758">
    <property type="entry name" value="PrmC_N"/>
</dbReference>
<dbReference type="GO" id="GO:0032259">
    <property type="term" value="P:methylation"/>
    <property type="evidence" value="ECO:0007669"/>
    <property type="project" value="UniProtKB-KW"/>
</dbReference>
<dbReference type="AlphaFoldDB" id="A0AAW9MWT7"/>
<evidence type="ECO:0000256" key="5">
    <source>
        <dbReference type="ARBA" id="ARBA00048391"/>
    </source>
</evidence>
<evidence type="ECO:0000256" key="2">
    <source>
        <dbReference type="ARBA" id="ARBA00022603"/>
    </source>
</evidence>
<dbReference type="PANTHER" id="PTHR18895:SF74">
    <property type="entry name" value="MTRF1L RELEASE FACTOR GLUTAMINE METHYLTRANSFERASE"/>
    <property type="match status" value="1"/>
</dbReference>
<dbReference type="EC" id="2.1.1.297" evidence="1"/>
<dbReference type="Gene3D" id="3.40.50.150">
    <property type="entry name" value="Vaccinia Virus protein VP39"/>
    <property type="match status" value="1"/>
</dbReference>
<dbReference type="Proteomes" id="UP001357733">
    <property type="component" value="Unassembled WGS sequence"/>
</dbReference>
<organism evidence="8 9">
    <name type="scientific">Citroniella saccharovorans</name>
    <dbReference type="NCBI Taxonomy" id="2053367"/>
    <lineage>
        <taxon>Bacteria</taxon>
        <taxon>Bacillati</taxon>
        <taxon>Bacillota</taxon>
        <taxon>Tissierellia</taxon>
        <taxon>Tissierellales</taxon>
        <taxon>Peptoniphilaceae</taxon>
        <taxon>Citroniella</taxon>
    </lineage>
</organism>
<gene>
    <name evidence="8" type="primary">prmC</name>
    <name evidence="8" type="ORF">VLK81_05060</name>
</gene>
<dbReference type="Pfam" id="PF05175">
    <property type="entry name" value="MTS"/>
    <property type="match status" value="1"/>
</dbReference>
<dbReference type="NCBIfam" id="TIGR03534">
    <property type="entry name" value="RF_mod_PrmC"/>
    <property type="match status" value="1"/>
</dbReference>
<comment type="catalytic activity">
    <reaction evidence="5">
        <text>L-glutaminyl-[peptide chain release factor] + S-adenosyl-L-methionine = N(5)-methyl-L-glutaminyl-[peptide chain release factor] + S-adenosyl-L-homocysteine + H(+)</text>
        <dbReference type="Rhea" id="RHEA:42896"/>
        <dbReference type="Rhea" id="RHEA-COMP:10271"/>
        <dbReference type="Rhea" id="RHEA-COMP:10272"/>
        <dbReference type="ChEBI" id="CHEBI:15378"/>
        <dbReference type="ChEBI" id="CHEBI:30011"/>
        <dbReference type="ChEBI" id="CHEBI:57856"/>
        <dbReference type="ChEBI" id="CHEBI:59789"/>
        <dbReference type="ChEBI" id="CHEBI:61891"/>
        <dbReference type="EC" id="2.1.1.297"/>
    </reaction>
</comment>
<dbReference type="GO" id="GO:0102559">
    <property type="term" value="F:peptide chain release factor N(5)-glutamine methyltransferase activity"/>
    <property type="evidence" value="ECO:0007669"/>
    <property type="project" value="UniProtKB-EC"/>
</dbReference>
<dbReference type="PROSITE" id="PS00092">
    <property type="entry name" value="N6_MTASE"/>
    <property type="match status" value="1"/>
</dbReference>
<keyword evidence="3 8" id="KW-0808">Transferase</keyword>
<feature type="domain" description="Methyltransferase small" evidence="6">
    <location>
        <begin position="94"/>
        <end position="199"/>
    </location>
</feature>